<proteinExistence type="predicted"/>
<dbReference type="EMBL" id="UINC01137884">
    <property type="protein sequence ID" value="SVD23489.1"/>
    <property type="molecule type" value="Genomic_DNA"/>
</dbReference>
<dbReference type="AlphaFoldDB" id="A0A382TN27"/>
<sequence>MYWHSYSAEITNILPVWDCSLAISYSRSLALPFWVSTVSIRLGWSRGHGGVDFPG</sequence>
<name>A0A382TN27_9ZZZZ</name>
<feature type="non-terminal residue" evidence="1">
    <location>
        <position position="55"/>
    </location>
</feature>
<organism evidence="1">
    <name type="scientific">marine metagenome</name>
    <dbReference type="NCBI Taxonomy" id="408172"/>
    <lineage>
        <taxon>unclassified sequences</taxon>
        <taxon>metagenomes</taxon>
        <taxon>ecological metagenomes</taxon>
    </lineage>
</organism>
<reference evidence="1" key="1">
    <citation type="submission" date="2018-05" db="EMBL/GenBank/DDBJ databases">
        <authorList>
            <person name="Lanie J.A."/>
            <person name="Ng W.-L."/>
            <person name="Kazmierczak K.M."/>
            <person name="Andrzejewski T.M."/>
            <person name="Davidsen T.M."/>
            <person name="Wayne K.J."/>
            <person name="Tettelin H."/>
            <person name="Glass J.I."/>
            <person name="Rusch D."/>
            <person name="Podicherti R."/>
            <person name="Tsui H.-C.T."/>
            <person name="Winkler M.E."/>
        </authorList>
    </citation>
    <scope>NUCLEOTIDE SEQUENCE</scope>
</reference>
<accession>A0A382TN27</accession>
<protein>
    <submittedName>
        <fullName evidence="1">Uncharacterized protein</fullName>
    </submittedName>
</protein>
<gene>
    <name evidence="1" type="ORF">METZ01_LOCUS376343</name>
</gene>
<evidence type="ECO:0000313" key="1">
    <source>
        <dbReference type="EMBL" id="SVD23489.1"/>
    </source>
</evidence>